<name>A0A6L5XLM4_9BACT</name>
<dbReference type="PROSITE" id="PS50206">
    <property type="entry name" value="RHODANESE_3"/>
    <property type="match status" value="4"/>
</dbReference>
<feature type="domain" description="Rhodanese" evidence="1">
    <location>
        <begin position="470"/>
        <end position="489"/>
    </location>
</feature>
<dbReference type="GO" id="GO:0004792">
    <property type="term" value="F:thiosulfate-cyanide sulfurtransferase activity"/>
    <property type="evidence" value="ECO:0007669"/>
    <property type="project" value="TreeGrafter"/>
</dbReference>
<accession>A0A6L5XLM4</accession>
<dbReference type="PANTHER" id="PTHR44086">
    <property type="entry name" value="THIOSULFATE SULFURTRANSFERASE RDL2, MITOCHONDRIAL-RELATED"/>
    <property type="match status" value="1"/>
</dbReference>
<reference evidence="2 3" key="1">
    <citation type="submission" date="2019-09" db="EMBL/GenBank/DDBJ databases">
        <title>In-depth cultivation of the pig gut microbiome towards novel bacterial diversity and tailored functional studies.</title>
        <authorList>
            <person name="Wylensek D."/>
            <person name="Hitch T.C.A."/>
            <person name="Clavel T."/>
        </authorList>
    </citation>
    <scope>NUCLEOTIDE SEQUENCE [LARGE SCALE GENOMIC DNA]</scope>
    <source>
        <strain evidence="2 3">PG-178-WT-4</strain>
    </source>
</reference>
<dbReference type="Pfam" id="PF00581">
    <property type="entry name" value="Rhodanese"/>
    <property type="match status" value="3"/>
</dbReference>
<evidence type="ECO:0000259" key="1">
    <source>
        <dbReference type="PROSITE" id="PS50206"/>
    </source>
</evidence>
<dbReference type="EMBL" id="VUMH01000007">
    <property type="protein sequence ID" value="MSS28077.1"/>
    <property type="molecule type" value="Genomic_DNA"/>
</dbReference>
<dbReference type="InterPro" id="IPR001763">
    <property type="entry name" value="Rhodanese-like_dom"/>
</dbReference>
<dbReference type="SMART" id="SM00450">
    <property type="entry name" value="RHOD"/>
    <property type="match status" value="4"/>
</dbReference>
<dbReference type="PANTHER" id="PTHR44086:SF10">
    <property type="entry name" value="THIOSULFATE SULFURTRANSFERASE_RHODANESE-LIKE DOMAIN-CONTAINING PROTEIN 3"/>
    <property type="match status" value="1"/>
</dbReference>
<sequence length="543" mass="59467">MTTVAADISVHDLHNTLRGETEFALLDVREQEEFSRAHILLACCAPLSRLELMVERLVPCKKTPVFVMDDGLSEDLNRGERAARVLAAMGYRAVRVVGGGLKAWREAGFVTVNGVGALSKGFGEYVEVVQQTPRLPPEKIKELLDDIRVRTIVIDVRPTGEYRNMNIPGSINLPGCEVTYRLAEVVKDPGTTIIINCAGRTRSIIGTQTLLNAAVPNRVVALKGGTMNWQLAGFDLEYGSTRPVPPITEEGRHMAEQRIRKVAEMYHVRFVDPRQVAAWQAEAGHKTLYLFDVRQPREYASGHIPGSISAQGGQLVQATDEYAAVRNGRYILMDDDELRAIMTAHWLQQMGLPQVFVLKGGIFNAAVLAPQGLTEGGDCPEGRAPAGGVSAEEAARQMESRAGILCINVGASNLHRARHICGAKWVARAYLPRVRALYPQAGRIILTAEQSAHAALAAQDARALWPDAAVSFIQGGTPAWERAGLPLETGMPCALCAEDDIWYRPYTDVNASKEAMQDYFDWESGLVDKIKADGCVNFNVKSR</sequence>
<dbReference type="AlphaFoldDB" id="A0A6L5XLM4"/>
<comment type="caution">
    <text evidence="2">The sequence shown here is derived from an EMBL/GenBank/DDBJ whole genome shotgun (WGS) entry which is preliminary data.</text>
</comment>
<feature type="domain" description="Rhodanese" evidence="1">
    <location>
        <begin position="19"/>
        <end position="113"/>
    </location>
</feature>
<feature type="domain" description="Rhodanese" evidence="1">
    <location>
        <begin position="147"/>
        <end position="238"/>
    </location>
</feature>
<dbReference type="Gene3D" id="3.40.250.10">
    <property type="entry name" value="Rhodanese-like domain"/>
    <property type="match status" value="4"/>
</dbReference>
<gene>
    <name evidence="2" type="ORF">FYJ44_08495</name>
</gene>
<feature type="domain" description="Rhodanese" evidence="1">
    <location>
        <begin position="284"/>
        <end position="372"/>
    </location>
</feature>
<evidence type="ECO:0000313" key="3">
    <source>
        <dbReference type="Proteomes" id="UP000477488"/>
    </source>
</evidence>
<proteinExistence type="predicted"/>
<protein>
    <recommendedName>
        <fullName evidence="1">Rhodanese domain-containing protein</fullName>
    </recommendedName>
</protein>
<dbReference type="InterPro" id="IPR036873">
    <property type="entry name" value="Rhodanese-like_dom_sf"/>
</dbReference>
<evidence type="ECO:0000313" key="2">
    <source>
        <dbReference type="EMBL" id="MSS28077.1"/>
    </source>
</evidence>
<keyword evidence="3" id="KW-1185">Reference proteome</keyword>
<dbReference type="RefSeq" id="WP_154511116.1">
    <property type="nucleotide sequence ID" value="NZ_JAXELC010000008.1"/>
</dbReference>
<dbReference type="Proteomes" id="UP000477488">
    <property type="component" value="Unassembled WGS sequence"/>
</dbReference>
<dbReference type="SUPFAM" id="SSF52821">
    <property type="entry name" value="Rhodanese/Cell cycle control phosphatase"/>
    <property type="match status" value="4"/>
</dbReference>
<organism evidence="2 3">
    <name type="scientific">Desulfovibrio porci</name>
    <dbReference type="NCBI Taxonomy" id="2605782"/>
    <lineage>
        <taxon>Bacteria</taxon>
        <taxon>Pseudomonadati</taxon>
        <taxon>Thermodesulfobacteriota</taxon>
        <taxon>Desulfovibrionia</taxon>
        <taxon>Desulfovibrionales</taxon>
        <taxon>Desulfovibrionaceae</taxon>
        <taxon>Desulfovibrio</taxon>
    </lineage>
</organism>